<dbReference type="EMBL" id="JAPEUL010000012">
    <property type="protein sequence ID" value="MCW4631823.1"/>
    <property type="molecule type" value="Genomic_DNA"/>
</dbReference>
<evidence type="ECO:0000313" key="1">
    <source>
        <dbReference type="EMBL" id="MCW4631823.1"/>
    </source>
</evidence>
<name>A0ABT3KMP3_9GAMM</name>
<proteinExistence type="predicted"/>
<dbReference type="RefSeq" id="WP_265221127.1">
    <property type="nucleotide sequence ID" value="NZ_JAPEUL010000012.1"/>
</dbReference>
<evidence type="ECO:0000313" key="2">
    <source>
        <dbReference type="Proteomes" id="UP001431181"/>
    </source>
</evidence>
<accession>A0ABT3KMP3</accession>
<dbReference type="InterPro" id="IPR032466">
    <property type="entry name" value="Metal_Hydrolase"/>
</dbReference>
<comment type="caution">
    <text evidence="1">The sequence shown here is derived from an EMBL/GenBank/DDBJ whole genome shotgun (WGS) entry which is preliminary data.</text>
</comment>
<protein>
    <recommendedName>
        <fullName evidence="3">TatD related DNase</fullName>
    </recommendedName>
</protein>
<dbReference type="Proteomes" id="UP001431181">
    <property type="component" value="Unassembled WGS sequence"/>
</dbReference>
<evidence type="ECO:0008006" key="3">
    <source>
        <dbReference type="Google" id="ProtNLM"/>
    </source>
</evidence>
<dbReference type="SUPFAM" id="SSF51556">
    <property type="entry name" value="Metallo-dependent hydrolases"/>
    <property type="match status" value="1"/>
</dbReference>
<gene>
    <name evidence="1" type="ORF">ONZ52_24295</name>
</gene>
<organism evidence="1 2">
    <name type="scientific">Marinomonas rhodophyticola</name>
    <dbReference type="NCBI Taxonomy" id="2992803"/>
    <lineage>
        <taxon>Bacteria</taxon>
        <taxon>Pseudomonadati</taxon>
        <taxon>Pseudomonadota</taxon>
        <taxon>Gammaproteobacteria</taxon>
        <taxon>Oceanospirillales</taxon>
        <taxon>Oceanospirillaceae</taxon>
        <taxon>Marinomonas</taxon>
    </lineage>
</organism>
<sequence length="35" mass="3864">MPWVAQEVARLKGISLDELIKATTMNTETLFGISV</sequence>
<reference evidence="1" key="1">
    <citation type="submission" date="2022-11" db="EMBL/GenBank/DDBJ databases">
        <title>Marinomonas sp. nov., isolated from marine algae.</title>
        <authorList>
            <person name="Choi D.G."/>
            <person name="Kim J.M."/>
            <person name="Lee J.K."/>
            <person name="Baek J.H."/>
            <person name="Jeon C.O."/>
        </authorList>
    </citation>
    <scope>NUCLEOTIDE SEQUENCE</scope>
    <source>
        <strain evidence="1">KJ51-3</strain>
    </source>
</reference>
<keyword evidence="2" id="KW-1185">Reference proteome</keyword>
<dbReference type="Gene3D" id="3.20.20.140">
    <property type="entry name" value="Metal-dependent hydrolases"/>
    <property type="match status" value="1"/>
</dbReference>